<name>A0A1V3JJU5_9PAST</name>
<keyword evidence="3" id="KW-1185">Reference proteome</keyword>
<feature type="transmembrane region" description="Helical" evidence="1">
    <location>
        <begin position="12"/>
        <end position="33"/>
    </location>
</feature>
<evidence type="ECO:0000313" key="3">
    <source>
        <dbReference type="Proteomes" id="UP000188541"/>
    </source>
</evidence>
<dbReference type="RefSeq" id="WP_077550872.1">
    <property type="nucleotide sequence ID" value="NZ_MLHO01000025.1"/>
</dbReference>
<accession>A0A1V3JJU5</accession>
<dbReference type="NCBIfam" id="TIGR02112">
    <property type="entry name" value="cyd_oper_ybgE"/>
    <property type="match status" value="1"/>
</dbReference>
<gene>
    <name evidence="2" type="ORF">BKK55_05055</name>
</gene>
<dbReference type="Proteomes" id="UP000188541">
    <property type="component" value="Unassembled WGS sequence"/>
</dbReference>
<dbReference type="OrthoDB" id="5681350at2"/>
<sequence>MIQFLYQYVNKGSLRTLSFILAIILTLAFLFNFNLFSTQLRIANPFLILFIIWGVVCAWIHGIGFEINRTFWQVVFFPYFGYLGFLVAIVVHYS</sequence>
<evidence type="ECO:0000313" key="2">
    <source>
        <dbReference type="EMBL" id="OOF57061.1"/>
    </source>
</evidence>
<keyword evidence="1" id="KW-1133">Transmembrane helix</keyword>
<dbReference type="AlphaFoldDB" id="A0A1V3JJU5"/>
<evidence type="ECO:0000256" key="1">
    <source>
        <dbReference type="SAM" id="Phobius"/>
    </source>
</evidence>
<dbReference type="InterPro" id="IPR011846">
    <property type="entry name" value="Cyd_oper_YbgE"/>
</dbReference>
<dbReference type="STRING" id="1908266.BKK55_05055"/>
<organism evidence="2 3">
    <name type="scientific">Rodentibacter genomosp. 2</name>
    <dbReference type="NCBI Taxonomy" id="1908266"/>
    <lineage>
        <taxon>Bacteria</taxon>
        <taxon>Pseudomonadati</taxon>
        <taxon>Pseudomonadota</taxon>
        <taxon>Gammaproteobacteria</taxon>
        <taxon>Pasteurellales</taxon>
        <taxon>Pasteurellaceae</taxon>
        <taxon>Rodentibacter</taxon>
    </lineage>
</organism>
<keyword evidence="1" id="KW-0472">Membrane</keyword>
<dbReference type="EMBL" id="MLHO01000025">
    <property type="protein sequence ID" value="OOF57061.1"/>
    <property type="molecule type" value="Genomic_DNA"/>
</dbReference>
<proteinExistence type="predicted"/>
<dbReference type="Pfam" id="PF09600">
    <property type="entry name" value="Cyd_oper_YbgE"/>
    <property type="match status" value="1"/>
</dbReference>
<comment type="caution">
    <text evidence="2">The sequence shown here is derived from an EMBL/GenBank/DDBJ whole genome shotgun (WGS) entry which is preliminary data.</text>
</comment>
<feature type="transmembrane region" description="Helical" evidence="1">
    <location>
        <begin position="45"/>
        <end position="65"/>
    </location>
</feature>
<reference evidence="2 3" key="1">
    <citation type="submission" date="2016-10" db="EMBL/GenBank/DDBJ databases">
        <title>Rodentibacter gen. nov. and new species.</title>
        <authorList>
            <person name="Christensen H."/>
        </authorList>
    </citation>
    <scope>NUCLEOTIDE SEQUENCE [LARGE SCALE GENOMIC DNA]</scope>
    <source>
        <strain evidence="2 3">1996246016</strain>
    </source>
</reference>
<keyword evidence="1" id="KW-0812">Transmembrane</keyword>
<feature type="transmembrane region" description="Helical" evidence="1">
    <location>
        <begin position="71"/>
        <end position="93"/>
    </location>
</feature>
<protein>
    <submittedName>
        <fullName evidence="2">Cyd operon protein YbgE</fullName>
    </submittedName>
</protein>